<dbReference type="InterPro" id="IPR011991">
    <property type="entry name" value="ArsR-like_HTH"/>
</dbReference>
<accession>A0ABM8PE20</accession>
<dbReference type="InterPro" id="IPR051081">
    <property type="entry name" value="HTH_MetalResp_TranReg"/>
</dbReference>
<protein>
    <submittedName>
        <fullName evidence="5">Transcriptional regulator</fullName>
    </submittedName>
</protein>
<dbReference type="CDD" id="cd00090">
    <property type="entry name" value="HTH_ARSR"/>
    <property type="match status" value="1"/>
</dbReference>
<dbReference type="PANTHER" id="PTHR33154:SF33">
    <property type="entry name" value="TRANSCRIPTIONAL REPRESSOR SDPR"/>
    <property type="match status" value="1"/>
</dbReference>
<gene>
    <name evidence="5" type="ORF">REJC140_00396</name>
</gene>
<keyword evidence="6" id="KW-1185">Reference proteome</keyword>
<dbReference type="PROSITE" id="PS50987">
    <property type="entry name" value="HTH_ARSR_2"/>
    <property type="match status" value="1"/>
</dbReference>
<evidence type="ECO:0000259" key="4">
    <source>
        <dbReference type="PROSITE" id="PS50987"/>
    </source>
</evidence>
<dbReference type="Gene3D" id="1.10.10.10">
    <property type="entry name" value="Winged helix-like DNA-binding domain superfamily/Winged helix DNA-binding domain"/>
    <property type="match status" value="1"/>
</dbReference>
<dbReference type="EMBL" id="CABFWF030000001">
    <property type="protein sequence ID" value="CAD7023993.1"/>
    <property type="molecule type" value="Genomic_DNA"/>
</dbReference>
<dbReference type="InterPro" id="IPR036390">
    <property type="entry name" value="WH_DNA-bd_sf"/>
</dbReference>
<comment type="caution">
    <text evidence="5">The sequence shown here is derived from an EMBL/GenBank/DDBJ whole genome shotgun (WGS) entry which is preliminary data.</text>
</comment>
<dbReference type="Proteomes" id="UP000606921">
    <property type="component" value="Unassembled WGS sequence"/>
</dbReference>
<dbReference type="SMART" id="SM00418">
    <property type="entry name" value="HTH_ARSR"/>
    <property type="match status" value="1"/>
</dbReference>
<name>A0ABM8PE20_9HYPH</name>
<organism evidence="5 6">
    <name type="scientific">Pseudorhizobium endolithicum</name>
    <dbReference type="NCBI Taxonomy" id="1191678"/>
    <lineage>
        <taxon>Bacteria</taxon>
        <taxon>Pseudomonadati</taxon>
        <taxon>Pseudomonadota</taxon>
        <taxon>Alphaproteobacteria</taxon>
        <taxon>Hyphomicrobiales</taxon>
        <taxon>Rhizobiaceae</taxon>
        <taxon>Rhizobium/Agrobacterium group</taxon>
        <taxon>Pseudorhizobium</taxon>
    </lineage>
</organism>
<evidence type="ECO:0000313" key="6">
    <source>
        <dbReference type="Proteomes" id="UP000606921"/>
    </source>
</evidence>
<dbReference type="NCBIfam" id="NF033788">
    <property type="entry name" value="HTH_metalloreg"/>
    <property type="match status" value="1"/>
</dbReference>
<dbReference type="SUPFAM" id="SSF46785">
    <property type="entry name" value="Winged helix' DNA-binding domain"/>
    <property type="match status" value="1"/>
</dbReference>
<reference evidence="5 6" key="1">
    <citation type="submission" date="2020-11" db="EMBL/GenBank/DDBJ databases">
        <authorList>
            <person name="Lassalle F."/>
        </authorList>
    </citation>
    <scope>NUCLEOTIDE SEQUENCE [LARGE SCALE GENOMIC DNA]</scope>
    <source>
        <strain evidence="5 6">JC140</strain>
    </source>
</reference>
<evidence type="ECO:0000256" key="2">
    <source>
        <dbReference type="ARBA" id="ARBA00023125"/>
    </source>
</evidence>
<dbReference type="InterPro" id="IPR001845">
    <property type="entry name" value="HTH_ArsR_DNA-bd_dom"/>
</dbReference>
<dbReference type="InterPro" id="IPR036388">
    <property type="entry name" value="WH-like_DNA-bd_sf"/>
</dbReference>
<dbReference type="Pfam" id="PF01022">
    <property type="entry name" value="HTH_5"/>
    <property type="match status" value="1"/>
</dbReference>
<keyword evidence="1" id="KW-0805">Transcription regulation</keyword>
<dbReference type="PANTHER" id="PTHR33154">
    <property type="entry name" value="TRANSCRIPTIONAL REGULATOR, ARSR FAMILY"/>
    <property type="match status" value="1"/>
</dbReference>
<keyword evidence="3" id="KW-0804">Transcription</keyword>
<keyword evidence="2" id="KW-0238">DNA-binding</keyword>
<feature type="domain" description="HTH arsR-type" evidence="4">
    <location>
        <begin position="2"/>
        <end position="105"/>
    </location>
</feature>
<proteinExistence type="predicted"/>
<evidence type="ECO:0000256" key="3">
    <source>
        <dbReference type="ARBA" id="ARBA00023163"/>
    </source>
</evidence>
<sequence length="105" mass="11983">MVDMNPCPVKVEILKALAHPARLEFLEWMREPHRHFASQVHPLEMGVCAQQFERRCGLSQSTVSAHLAALERAGLVVIERVGQWSFYRRNETAIQGFLAELARTL</sequence>
<evidence type="ECO:0000313" key="5">
    <source>
        <dbReference type="EMBL" id="CAD7023993.1"/>
    </source>
</evidence>
<evidence type="ECO:0000256" key="1">
    <source>
        <dbReference type="ARBA" id="ARBA00023015"/>
    </source>
</evidence>